<accession>A0A1W1VSE5</accession>
<evidence type="ECO:0000313" key="1">
    <source>
        <dbReference type="EMBL" id="SMB96287.1"/>
    </source>
</evidence>
<dbReference type="Proteomes" id="UP000192569">
    <property type="component" value="Chromosome I"/>
</dbReference>
<name>A0A1W1VSE5_9FIRM</name>
<evidence type="ECO:0008006" key="3">
    <source>
        <dbReference type="Google" id="ProtNLM"/>
    </source>
</evidence>
<evidence type="ECO:0000313" key="2">
    <source>
        <dbReference type="Proteomes" id="UP000192569"/>
    </source>
</evidence>
<reference evidence="1 2" key="1">
    <citation type="submission" date="2017-04" db="EMBL/GenBank/DDBJ databases">
        <authorList>
            <person name="Afonso C.L."/>
            <person name="Miller P.J."/>
            <person name="Scott M.A."/>
            <person name="Spackman E."/>
            <person name="Goraichik I."/>
            <person name="Dimitrov K.M."/>
            <person name="Suarez D.L."/>
            <person name="Swayne D.E."/>
        </authorList>
    </citation>
    <scope>NUCLEOTIDE SEQUENCE [LARGE SCALE GENOMIC DNA]</scope>
    <source>
        <strain evidence="1 2">ToBE</strain>
    </source>
</reference>
<dbReference type="EMBL" id="LT838272">
    <property type="protein sequence ID" value="SMB96287.1"/>
    <property type="molecule type" value="Genomic_DNA"/>
</dbReference>
<sequence>MATSFLAACIGNWHKKRNWRCLENFLPHTQKQPAQHAYEPGYLKVGKTTVPWVVCSYGPYKRENIEIFYNPCEVKKPPEIQQLYRQLVKEINRREAKGEPVPFNGLGYQLEKFFVGYRKGEHEEPILKLHFRPTDYFTMLVTDNRLDEPIIINNTKTTLREKYASCINLAYSPVPEFATHFGVGLMVVTYDKKIIFSERGPTAVDSFVFFPSVAEGSSRPTDALHNGGPDPYRTAVRGIAEELGIEVRPEQIKFLSFGANAVLCEYALCGVVYVDHTSRDILEIRSLGIPKDRWENQRLHFVNFSPKAVAEFMFLHKPWSPFAVVCAVHALYDAFGPAPLTDAFKNAKIVLSQKLPE</sequence>
<dbReference type="AlphaFoldDB" id="A0A1W1VSE5"/>
<gene>
    <name evidence="1" type="ORF">SAMN00808754_1442</name>
</gene>
<dbReference type="STRING" id="698762.SAMN00808754_1442"/>
<keyword evidence="2" id="KW-1185">Reference proteome</keyword>
<organism evidence="1 2">
    <name type="scientific">Thermanaeromonas toyohensis ToBE</name>
    <dbReference type="NCBI Taxonomy" id="698762"/>
    <lineage>
        <taxon>Bacteria</taxon>
        <taxon>Bacillati</taxon>
        <taxon>Bacillota</taxon>
        <taxon>Clostridia</taxon>
        <taxon>Neomoorellales</taxon>
        <taxon>Neomoorellaceae</taxon>
        <taxon>Thermanaeromonas</taxon>
    </lineage>
</organism>
<proteinExistence type="predicted"/>
<protein>
    <recommendedName>
        <fullName evidence="3">Nudix hydrolase domain-containing protein</fullName>
    </recommendedName>
</protein>